<gene>
    <name evidence="4 6" type="primary">fliE</name>
    <name evidence="6" type="ORF">PACILC2_38590</name>
</gene>
<dbReference type="PRINTS" id="PR01006">
    <property type="entry name" value="FLGHOOKFLIE"/>
</dbReference>
<keyword evidence="6" id="KW-0966">Cell projection</keyword>
<protein>
    <recommendedName>
        <fullName evidence="4 5">Flagellar hook-basal body complex protein FliE</fullName>
    </recommendedName>
</protein>
<name>A0ABQ4NAR4_9BACL</name>
<evidence type="ECO:0000256" key="3">
    <source>
        <dbReference type="ARBA" id="ARBA00023143"/>
    </source>
</evidence>
<proteinExistence type="inferred from homology"/>
<evidence type="ECO:0000313" key="6">
    <source>
        <dbReference type="EMBL" id="GIQ65291.1"/>
    </source>
</evidence>
<dbReference type="InterPro" id="IPR001624">
    <property type="entry name" value="FliE"/>
</dbReference>
<accession>A0ABQ4NAR4</accession>
<dbReference type="NCBIfam" id="TIGR00205">
    <property type="entry name" value="fliE"/>
    <property type="match status" value="1"/>
</dbReference>
<evidence type="ECO:0000256" key="1">
    <source>
        <dbReference type="ARBA" id="ARBA00004117"/>
    </source>
</evidence>
<dbReference type="PANTHER" id="PTHR34653">
    <property type="match status" value="1"/>
</dbReference>
<evidence type="ECO:0000256" key="5">
    <source>
        <dbReference type="NCBIfam" id="TIGR00205"/>
    </source>
</evidence>
<keyword evidence="3 4" id="KW-0975">Bacterial flagellum</keyword>
<sequence length="102" mass="11224">MIEPMALGPVRHSLETGGAAIRKEPTPADVSRSFGEMLKNAIDGVSELEQSVHTMNDKFLLGEVDISQVAITAERALLSLQLTSQIRNKAVEAYQEIMRMQI</sequence>
<dbReference type="Proteomes" id="UP000680304">
    <property type="component" value="Unassembled WGS sequence"/>
</dbReference>
<organism evidence="6 7">
    <name type="scientific">Paenibacillus cisolokensis</name>
    <dbReference type="NCBI Taxonomy" id="1658519"/>
    <lineage>
        <taxon>Bacteria</taxon>
        <taxon>Bacillati</taxon>
        <taxon>Bacillota</taxon>
        <taxon>Bacilli</taxon>
        <taxon>Bacillales</taxon>
        <taxon>Paenibacillaceae</taxon>
        <taxon>Paenibacillus</taxon>
    </lineage>
</organism>
<dbReference type="Pfam" id="PF02049">
    <property type="entry name" value="FliE"/>
    <property type="match status" value="1"/>
</dbReference>
<dbReference type="RefSeq" id="WP_062492562.1">
    <property type="nucleotide sequence ID" value="NZ_BOVJ01000127.1"/>
</dbReference>
<comment type="similarity">
    <text evidence="2 4">Belongs to the FliE family.</text>
</comment>
<keyword evidence="7" id="KW-1185">Reference proteome</keyword>
<evidence type="ECO:0000313" key="7">
    <source>
        <dbReference type="Proteomes" id="UP000680304"/>
    </source>
</evidence>
<comment type="subcellular location">
    <subcellularLocation>
        <location evidence="1 4">Bacterial flagellum basal body</location>
    </subcellularLocation>
</comment>
<reference evidence="6 7" key="1">
    <citation type="submission" date="2021-04" db="EMBL/GenBank/DDBJ databases">
        <title>Draft genome sequence of Paenibacillus cisolokensis, LC2-13A.</title>
        <authorList>
            <person name="Uke A."/>
            <person name="Chhe C."/>
            <person name="Baramee S."/>
            <person name="Kosugi A."/>
        </authorList>
    </citation>
    <scope>NUCLEOTIDE SEQUENCE [LARGE SCALE GENOMIC DNA]</scope>
    <source>
        <strain evidence="6 7">LC2-13A</strain>
    </source>
</reference>
<dbReference type="EMBL" id="BOVJ01000127">
    <property type="protein sequence ID" value="GIQ65291.1"/>
    <property type="molecule type" value="Genomic_DNA"/>
</dbReference>
<evidence type="ECO:0000256" key="2">
    <source>
        <dbReference type="ARBA" id="ARBA00009272"/>
    </source>
</evidence>
<evidence type="ECO:0000256" key="4">
    <source>
        <dbReference type="HAMAP-Rule" id="MF_00724"/>
    </source>
</evidence>
<comment type="caution">
    <text evidence="6">The sequence shown here is derived from an EMBL/GenBank/DDBJ whole genome shotgun (WGS) entry which is preliminary data.</text>
</comment>
<keyword evidence="6" id="KW-0282">Flagellum</keyword>
<dbReference type="HAMAP" id="MF_00724">
    <property type="entry name" value="FliE"/>
    <property type="match status" value="1"/>
</dbReference>
<keyword evidence="6" id="KW-0969">Cilium</keyword>
<dbReference type="PANTHER" id="PTHR34653:SF1">
    <property type="entry name" value="FLAGELLAR HOOK-BASAL BODY COMPLEX PROTEIN FLIE"/>
    <property type="match status" value="1"/>
</dbReference>